<dbReference type="RefSeq" id="XP_037137728.1">
    <property type="nucleotide sequence ID" value="XM_037281833.1"/>
</dbReference>
<protein>
    <recommendedName>
        <fullName evidence="11">Transcription factor NRM1</fullName>
    </recommendedName>
</protein>
<dbReference type="GeneID" id="59324150"/>
<sequence>MHFDGTVTTMTLERRLPLGEFSSSKVNKLGRFTQSQPLKRTRLPSIKTLINCTPELPAITVAKPQSDCRVAKKEKPRRDLSSVSERLRVRLQLAYFKLKTNQTSIKFKELKRQFELNSEPPSRKKRRKLVVSQGNYKTPLKSNTVHDIAKPTTAKPDNFLQFHDRSNSPATAHTTPVNDSNAIAPLPEKQNTPMSVKAAKSLLHLFTSSQH</sequence>
<comment type="subcellular location">
    <subcellularLocation>
        <location evidence="2">Cytoplasm</location>
    </subcellularLocation>
    <subcellularLocation>
        <location evidence="1">Nucleus</location>
    </subcellularLocation>
</comment>
<evidence type="ECO:0000313" key="10">
    <source>
        <dbReference type="Proteomes" id="UP000515788"/>
    </source>
</evidence>
<keyword evidence="7" id="KW-0804">Transcription</keyword>
<proteinExistence type="inferred from homology"/>
<dbReference type="Pfam" id="PF08528">
    <property type="entry name" value="Whi5"/>
    <property type="match status" value="1"/>
</dbReference>
<evidence type="ECO:0000256" key="6">
    <source>
        <dbReference type="ARBA" id="ARBA00023015"/>
    </source>
</evidence>
<keyword evidence="10" id="KW-1185">Reference proteome</keyword>
<evidence type="ECO:0000256" key="4">
    <source>
        <dbReference type="ARBA" id="ARBA00022490"/>
    </source>
</evidence>
<evidence type="ECO:0000256" key="8">
    <source>
        <dbReference type="ARBA" id="ARBA00023242"/>
    </source>
</evidence>
<evidence type="ECO:0000256" key="1">
    <source>
        <dbReference type="ARBA" id="ARBA00004123"/>
    </source>
</evidence>
<dbReference type="AlphaFoldDB" id="A0A7G3ZC17"/>
<accession>A0A7G3ZC17</accession>
<dbReference type="GO" id="GO:0005737">
    <property type="term" value="C:cytoplasm"/>
    <property type="evidence" value="ECO:0007669"/>
    <property type="project" value="UniProtKB-SubCell"/>
</dbReference>
<reference evidence="9 10" key="1">
    <citation type="submission" date="2020-06" db="EMBL/GenBank/DDBJ databases">
        <title>The yeast mating-type switching endonuclease HO is a domesticated member of an unorthodox homing genetic element family.</title>
        <authorList>
            <person name="Coughlan A.Y."/>
            <person name="Lombardi L."/>
            <person name="Braun-Galleani S."/>
            <person name="Martos A.R."/>
            <person name="Galeote V."/>
            <person name="Bigey F."/>
            <person name="Dequin S."/>
            <person name="Byrne K.P."/>
            <person name="Wolfe K.H."/>
        </authorList>
    </citation>
    <scope>NUCLEOTIDE SEQUENCE [LARGE SCALE GENOMIC DNA]</scope>
    <source>
        <strain evidence="9 10">CBS764</strain>
    </source>
</reference>
<organism evidence="9 10">
    <name type="scientific">Torulaspora globosa</name>
    <dbReference type="NCBI Taxonomy" id="48254"/>
    <lineage>
        <taxon>Eukaryota</taxon>
        <taxon>Fungi</taxon>
        <taxon>Dikarya</taxon>
        <taxon>Ascomycota</taxon>
        <taxon>Saccharomycotina</taxon>
        <taxon>Saccharomycetes</taxon>
        <taxon>Saccharomycetales</taxon>
        <taxon>Saccharomycetaceae</taxon>
        <taxon>Torulaspora</taxon>
    </lineage>
</organism>
<evidence type="ECO:0000256" key="2">
    <source>
        <dbReference type="ARBA" id="ARBA00004496"/>
    </source>
</evidence>
<keyword evidence="8" id="KW-0539">Nucleus</keyword>
<evidence type="ECO:0000256" key="3">
    <source>
        <dbReference type="ARBA" id="ARBA00006922"/>
    </source>
</evidence>
<keyword evidence="5" id="KW-0678">Repressor</keyword>
<gene>
    <name evidence="9" type="ORF">HG536_0A08700</name>
</gene>
<dbReference type="InterPro" id="IPR013734">
    <property type="entry name" value="TF_Nrm1/Whi5"/>
</dbReference>
<evidence type="ECO:0000256" key="5">
    <source>
        <dbReference type="ARBA" id="ARBA00022491"/>
    </source>
</evidence>
<keyword evidence="4" id="KW-0963">Cytoplasm</keyword>
<dbReference type="EMBL" id="CP059246">
    <property type="protein sequence ID" value="QLL31053.1"/>
    <property type="molecule type" value="Genomic_DNA"/>
</dbReference>
<comment type="similarity">
    <text evidence="3">Belongs to the WHI5/NRM1 family.</text>
</comment>
<dbReference type="Proteomes" id="UP000515788">
    <property type="component" value="Chromosome 1"/>
</dbReference>
<evidence type="ECO:0008006" key="11">
    <source>
        <dbReference type="Google" id="ProtNLM"/>
    </source>
</evidence>
<keyword evidence="6" id="KW-0805">Transcription regulation</keyword>
<evidence type="ECO:0000313" key="9">
    <source>
        <dbReference type="EMBL" id="QLL31053.1"/>
    </source>
</evidence>
<dbReference type="GO" id="GO:0005634">
    <property type="term" value="C:nucleus"/>
    <property type="evidence" value="ECO:0007669"/>
    <property type="project" value="UniProtKB-SubCell"/>
</dbReference>
<dbReference type="OrthoDB" id="4061338at2759"/>
<evidence type="ECO:0000256" key="7">
    <source>
        <dbReference type="ARBA" id="ARBA00023163"/>
    </source>
</evidence>
<name>A0A7G3ZC17_9SACH</name>
<dbReference type="KEGG" id="tgb:HG536_0A08700"/>